<accession>A0A2V1GW46</accession>
<evidence type="ECO:0000256" key="1">
    <source>
        <dbReference type="SAM" id="MobiDB-lite"/>
    </source>
</evidence>
<keyword evidence="3" id="KW-1185">Reference proteome</keyword>
<dbReference type="AlphaFoldDB" id="A0A2V1GW46"/>
<organism evidence="2 3">
    <name type="scientific">Pelagibaculum spongiae</name>
    <dbReference type="NCBI Taxonomy" id="2080658"/>
    <lineage>
        <taxon>Bacteria</taxon>
        <taxon>Pseudomonadati</taxon>
        <taxon>Pseudomonadota</taxon>
        <taxon>Gammaproteobacteria</taxon>
        <taxon>Oceanospirillales</taxon>
        <taxon>Pelagibaculum</taxon>
    </lineage>
</organism>
<name>A0A2V1GW46_9GAMM</name>
<gene>
    <name evidence="2" type="ORF">DC094_08225</name>
</gene>
<dbReference type="OrthoDB" id="9782252at2"/>
<evidence type="ECO:0000313" key="3">
    <source>
        <dbReference type="Proteomes" id="UP000244906"/>
    </source>
</evidence>
<feature type="region of interest" description="Disordered" evidence="1">
    <location>
        <begin position="99"/>
        <end position="130"/>
    </location>
</feature>
<evidence type="ECO:0000313" key="2">
    <source>
        <dbReference type="EMBL" id="PVZ70558.1"/>
    </source>
</evidence>
<sequence length="130" mass="14764">MQKALQVVFRGIEHSDAVEVNIREKMGKLERYCDSITSCRVVVDKPHNRHSKGELYHITIDLAVPNETIVVDHDQHDNESHGDVYIAIRDAFNAAERQLKSSAGRQRKNLRDETLQPVDPIDLEPEPAAL</sequence>
<protein>
    <submittedName>
        <fullName evidence="2">RNA polymerase subunit sigma-54</fullName>
    </submittedName>
</protein>
<reference evidence="2 3" key="1">
    <citation type="submission" date="2018-04" db="EMBL/GenBank/DDBJ databases">
        <title>Thalassorhabdus spongiae gen. nov., sp. nov., isolated from a marine sponge in South-West Iceland.</title>
        <authorList>
            <person name="Knobloch S."/>
            <person name="Daussin A."/>
            <person name="Johannsson R."/>
            <person name="Marteinsson V.T."/>
        </authorList>
    </citation>
    <scope>NUCLEOTIDE SEQUENCE [LARGE SCALE GENOMIC DNA]</scope>
    <source>
        <strain evidence="2 3">Hp12</strain>
    </source>
</reference>
<dbReference type="RefSeq" id="WP_116686630.1">
    <property type="nucleotide sequence ID" value="NZ_CAWNYD010000002.1"/>
</dbReference>
<dbReference type="Gene3D" id="3.30.160.100">
    <property type="entry name" value="Ribosome hibernation promotion factor-like"/>
    <property type="match status" value="1"/>
</dbReference>
<dbReference type="EMBL" id="QDDL01000002">
    <property type="protein sequence ID" value="PVZ70558.1"/>
    <property type="molecule type" value="Genomic_DNA"/>
</dbReference>
<dbReference type="Proteomes" id="UP000244906">
    <property type="component" value="Unassembled WGS sequence"/>
</dbReference>
<dbReference type="CDD" id="cd00552">
    <property type="entry name" value="RaiA"/>
    <property type="match status" value="1"/>
</dbReference>
<feature type="compositionally biased region" description="Acidic residues" evidence="1">
    <location>
        <begin position="121"/>
        <end position="130"/>
    </location>
</feature>
<comment type="caution">
    <text evidence="2">The sequence shown here is derived from an EMBL/GenBank/DDBJ whole genome shotgun (WGS) entry which is preliminary data.</text>
</comment>
<dbReference type="SUPFAM" id="SSF69754">
    <property type="entry name" value="Ribosome binding protein Y (YfiA homologue)"/>
    <property type="match status" value="1"/>
</dbReference>
<dbReference type="Pfam" id="PF02482">
    <property type="entry name" value="Ribosomal_S30AE"/>
    <property type="match status" value="1"/>
</dbReference>
<dbReference type="InterPro" id="IPR036567">
    <property type="entry name" value="RHF-like"/>
</dbReference>
<dbReference type="InterPro" id="IPR003489">
    <property type="entry name" value="RHF/RaiA"/>
</dbReference>
<proteinExistence type="predicted"/>